<evidence type="ECO:0000313" key="1">
    <source>
        <dbReference type="EMBL" id="KAA9339817.1"/>
    </source>
</evidence>
<dbReference type="Pfam" id="PF19569">
    <property type="entry name" value="START_2"/>
    <property type="match status" value="1"/>
</dbReference>
<dbReference type="Gene3D" id="3.30.530.20">
    <property type="match status" value="1"/>
</dbReference>
<comment type="caution">
    <text evidence="1">The sequence shown here is derived from an EMBL/GenBank/DDBJ whole genome shotgun (WGS) entry which is preliminary data.</text>
</comment>
<dbReference type="Proteomes" id="UP000326380">
    <property type="component" value="Unassembled WGS sequence"/>
</dbReference>
<dbReference type="InterPro" id="IPR045736">
    <property type="entry name" value="START_2"/>
</dbReference>
<dbReference type="SUPFAM" id="SSF55961">
    <property type="entry name" value="Bet v1-like"/>
    <property type="match status" value="1"/>
</dbReference>
<organism evidence="1 2">
    <name type="scientific">Hymenobacter busanensis</name>
    <dbReference type="NCBI Taxonomy" id="2607656"/>
    <lineage>
        <taxon>Bacteria</taxon>
        <taxon>Pseudomonadati</taxon>
        <taxon>Bacteroidota</taxon>
        <taxon>Cytophagia</taxon>
        <taxon>Cytophagales</taxon>
        <taxon>Hymenobacteraceae</taxon>
        <taxon>Hymenobacter</taxon>
    </lineage>
</organism>
<dbReference type="EMBL" id="VTWU01000001">
    <property type="protein sequence ID" value="KAA9339817.1"/>
    <property type="molecule type" value="Genomic_DNA"/>
</dbReference>
<proteinExistence type="predicted"/>
<sequence length="137" mass="16330">MPLSATRSKHRFVHEFPVNASPKILYPYLASASGLRQWFCQDVLTMDHHTFNFVWDNQPHYAELTSQRTNRSVRFVFLDHNRRHMPDANYLDFTIESSELTQEYFLRVVDYSEETDDLELLDMWDNLMQKLRELVGG</sequence>
<accession>A0A7L4ZYC0</accession>
<name>A0A7L4ZYC0_9BACT</name>
<protein>
    <submittedName>
        <fullName evidence="1">ATPase</fullName>
    </submittedName>
</protein>
<keyword evidence="2" id="KW-1185">Reference proteome</keyword>
<dbReference type="AlphaFoldDB" id="A0A7L4ZYC0"/>
<gene>
    <name evidence="1" type="ORF">F0P96_04155</name>
</gene>
<reference evidence="1 2" key="1">
    <citation type="submission" date="2019-09" db="EMBL/GenBank/DDBJ databases">
        <title>Genome sequence of Hymenobacter sp. M3.</title>
        <authorList>
            <person name="Srinivasan S."/>
        </authorList>
    </citation>
    <scope>NUCLEOTIDE SEQUENCE [LARGE SCALE GENOMIC DNA]</scope>
    <source>
        <strain evidence="1 2">M3</strain>
    </source>
</reference>
<dbReference type="RefSeq" id="WP_151077519.1">
    <property type="nucleotide sequence ID" value="NZ_CP047647.1"/>
</dbReference>
<dbReference type="InterPro" id="IPR023393">
    <property type="entry name" value="START-like_dom_sf"/>
</dbReference>
<evidence type="ECO:0000313" key="2">
    <source>
        <dbReference type="Proteomes" id="UP000326380"/>
    </source>
</evidence>